<accession>A0ACD3SNS5</accession>
<evidence type="ECO:0000313" key="1">
    <source>
        <dbReference type="EMBL" id="TMS57840.1"/>
    </source>
</evidence>
<gene>
    <name evidence="1" type="ORF">MW7_010210</name>
</gene>
<name>A0ACD3SNS5_9BURK</name>
<proteinExistence type="predicted"/>
<organism evidence="1 2">
    <name type="scientific">Imbroritus primus</name>
    <dbReference type="NCBI Taxonomy" id="3058603"/>
    <lineage>
        <taxon>Bacteria</taxon>
        <taxon>Pseudomonadati</taxon>
        <taxon>Pseudomonadota</taxon>
        <taxon>Betaproteobacteria</taxon>
        <taxon>Burkholderiales</taxon>
        <taxon>Burkholderiaceae</taxon>
        <taxon>Imbroritus</taxon>
    </lineage>
</organism>
<keyword evidence="2" id="KW-1185">Reference proteome</keyword>
<dbReference type="EMBL" id="AKCV02000017">
    <property type="protein sequence ID" value="TMS57840.1"/>
    <property type="molecule type" value="Genomic_DNA"/>
</dbReference>
<protein>
    <submittedName>
        <fullName evidence="1">PepSY domain-containing protein</fullName>
    </submittedName>
</protein>
<evidence type="ECO:0000313" key="2">
    <source>
        <dbReference type="Proteomes" id="UP000004277"/>
    </source>
</evidence>
<dbReference type="Proteomes" id="UP000004277">
    <property type="component" value="Unassembled WGS sequence"/>
</dbReference>
<reference evidence="1" key="1">
    <citation type="submission" date="2019-05" db="EMBL/GenBank/DDBJ databases">
        <title>Revised genome assembly of Burkholderiaceae (previously Ralstonia) sp. PBA.</title>
        <authorList>
            <person name="Gan H.M."/>
        </authorList>
    </citation>
    <scope>NUCLEOTIDE SEQUENCE</scope>
    <source>
        <strain evidence="1">PBA</strain>
    </source>
</reference>
<sequence>MKALLPVAIVITLTSSGAAIAGDDCRRPMAEWQSRDAVTARVTALDLTTERLRIDDGCYEIRSRDEDGNLVGLKIDPASLAILKLEVRFRSGADVSRYLPGARHRKGRPATAPAGQVPNAPATVTPDSVR</sequence>
<comment type="caution">
    <text evidence="1">The sequence shown here is derived from an EMBL/GenBank/DDBJ whole genome shotgun (WGS) entry which is preliminary data.</text>
</comment>